<dbReference type="EMBL" id="BPLQ01015729">
    <property type="protein sequence ID" value="GIY91129.1"/>
    <property type="molecule type" value="Genomic_DNA"/>
</dbReference>
<name>A0AAV4XBG3_9ARAC</name>
<evidence type="ECO:0000313" key="1">
    <source>
        <dbReference type="EMBL" id="GIY91129.1"/>
    </source>
</evidence>
<keyword evidence="2" id="KW-1185">Reference proteome</keyword>
<proteinExistence type="predicted"/>
<comment type="caution">
    <text evidence="1">The sequence shown here is derived from an EMBL/GenBank/DDBJ whole genome shotgun (WGS) entry which is preliminary data.</text>
</comment>
<dbReference type="Proteomes" id="UP001054837">
    <property type="component" value="Unassembled WGS sequence"/>
</dbReference>
<evidence type="ECO:0000313" key="2">
    <source>
        <dbReference type="Proteomes" id="UP001054837"/>
    </source>
</evidence>
<sequence length="72" mass="8478">MFIDRPDLKQTTYSELKNSSSKMENYCIKGFVFCTEIKLKEQIYDLIPIQVDNDYFMMVKTGVCINRNAILQ</sequence>
<gene>
    <name evidence="1" type="ORF">CDAR_443961</name>
</gene>
<protein>
    <submittedName>
        <fullName evidence="1">Uncharacterized protein</fullName>
    </submittedName>
</protein>
<reference evidence="1 2" key="1">
    <citation type="submission" date="2021-06" db="EMBL/GenBank/DDBJ databases">
        <title>Caerostris darwini draft genome.</title>
        <authorList>
            <person name="Kono N."/>
            <person name="Arakawa K."/>
        </authorList>
    </citation>
    <scope>NUCLEOTIDE SEQUENCE [LARGE SCALE GENOMIC DNA]</scope>
</reference>
<accession>A0AAV4XBG3</accession>
<dbReference type="AlphaFoldDB" id="A0AAV4XBG3"/>
<organism evidence="1 2">
    <name type="scientific">Caerostris darwini</name>
    <dbReference type="NCBI Taxonomy" id="1538125"/>
    <lineage>
        <taxon>Eukaryota</taxon>
        <taxon>Metazoa</taxon>
        <taxon>Ecdysozoa</taxon>
        <taxon>Arthropoda</taxon>
        <taxon>Chelicerata</taxon>
        <taxon>Arachnida</taxon>
        <taxon>Araneae</taxon>
        <taxon>Araneomorphae</taxon>
        <taxon>Entelegynae</taxon>
        <taxon>Araneoidea</taxon>
        <taxon>Araneidae</taxon>
        <taxon>Caerostris</taxon>
    </lineage>
</organism>